<dbReference type="Proteomes" id="UP000245942">
    <property type="component" value="Unassembled WGS sequence"/>
</dbReference>
<feature type="chain" id="PRO_5016451069" description="Secreted protein" evidence="1">
    <location>
        <begin position="27"/>
        <end position="71"/>
    </location>
</feature>
<evidence type="ECO:0000256" key="1">
    <source>
        <dbReference type="SAM" id="SignalP"/>
    </source>
</evidence>
<evidence type="ECO:0000313" key="2">
    <source>
        <dbReference type="EMBL" id="PWN20501.1"/>
    </source>
</evidence>
<feature type="signal peptide" evidence="1">
    <location>
        <begin position="1"/>
        <end position="26"/>
    </location>
</feature>
<organism evidence="2 3">
    <name type="scientific">Pseudomicrostroma glucosiphilum</name>
    <dbReference type="NCBI Taxonomy" id="1684307"/>
    <lineage>
        <taxon>Eukaryota</taxon>
        <taxon>Fungi</taxon>
        <taxon>Dikarya</taxon>
        <taxon>Basidiomycota</taxon>
        <taxon>Ustilaginomycotina</taxon>
        <taxon>Exobasidiomycetes</taxon>
        <taxon>Microstromatales</taxon>
        <taxon>Microstromatales incertae sedis</taxon>
        <taxon>Pseudomicrostroma</taxon>
    </lineage>
</organism>
<protein>
    <recommendedName>
        <fullName evidence="4">Secreted protein</fullName>
    </recommendedName>
</protein>
<keyword evidence="1" id="KW-0732">Signal</keyword>
<name>A0A316U7S6_9BASI</name>
<dbReference type="GeneID" id="37011487"/>
<sequence length="71" mass="8065">MVRCTVSRRTVKLAALLCSQLGEVSSQRTLTHSYTLQRSSKDLRLTFGMDLLQPVTVRLRVTRKGHHLTGR</sequence>
<reference evidence="2 3" key="1">
    <citation type="journal article" date="2018" name="Mol. Biol. Evol.">
        <title>Broad Genomic Sampling Reveals a Smut Pathogenic Ancestry of the Fungal Clade Ustilaginomycotina.</title>
        <authorList>
            <person name="Kijpornyongpan T."/>
            <person name="Mondo S.J."/>
            <person name="Barry K."/>
            <person name="Sandor L."/>
            <person name="Lee J."/>
            <person name="Lipzen A."/>
            <person name="Pangilinan J."/>
            <person name="LaButti K."/>
            <person name="Hainaut M."/>
            <person name="Henrissat B."/>
            <person name="Grigoriev I.V."/>
            <person name="Spatafora J.W."/>
            <person name="Aime M.C."/>
        </authorList>
    </citation>
    <scope>NUCLEOTIDE SEQUENCE [LARGE SCALE GENOMIC DNA]</scope>
    <source>
        <strain evidence="2 3">MCA 4718</strain>
    </source>
</reference>
<dbReference type="AlphaFoldDB" id="A0A316U7S6"/>
<dbReference type="EMBL" id="KZ819328">
    <property type="protein sequence ID" value="PWN20501.1"/>
    <property type="molecule type" value="Genomic_DNA"/>
</dbReference>
<evidence type="ECO:0008006" key="4">
    <source>
        <dbReference type="Google" id="ProtNLM"/>
    </source>
</evidence>
<keyword evidence="3" id="KW-1185">Reference proteome</keyword>
<dbReference type="RefSeq" id="XP_025347661.1">
    <property type="nucleotide sequence ID" value="XM_025489753.1"/>
</dbReference>
<gene>
    <name evidence="2" type="ORF">BCV69DRAFT_211579</name>
</gene>
<evidence type="ECO:0000313" key="3">
    <source>
        <dbReference type="Proteomes" id="UP000245942"/>
    </source>
</evidence>
<proteinExistence type="predicted"/>
<accession>A0A316U7S6</accession>